<gene>
    <name evidence="2" type="ORF">SAMN04488514_11685</name>
</gene>
<dbReference type="Proteomes" id="UP000199440">
    <property type="component" value="Unassembled WGS sequence"/>
</dbReference>
<keyword evidence="3" id="KW-1185">Reference proteome</keyword>
<dbReference type="SUPFAM" id="SSF101898">
    <property type="entry name" value="NHL repeat"/>
    <property type="match status" value="1"/>
</dbReference>
<dbReference type="InterPro" id="IPR011042">
    <property type="entry name" value="6-blade_b-propeller_TolB-like"/>
</dbReference>
<dbReference type="AlphaFoldDB" id="A0A1G9WWX5"/>
<feature type="compositionally biased region" description="Basic and acidic residues" evidence="1">
    <location>
        <begin position="49"/>
        <end position="60"/>
    </location>
</feature>
<protein>
    <submittedName>
        <fullName evidence="2">Uncharacterized protein</fullName>
    </submittedName>
</protein>
<evidence type="ECO:0000256" key="1">
    <source>
        <dbReference type="SAM" id="MobiDB-lite"/>
    </source>
</evidence>
<feature type="region of interest" description="Disordered" evidence="1">
    <location>
        <begin position="39"/>
        <end position="66"/>
    </location>
</feature>
<evidence type="ECO:0000313" key="3">
    <source>
        <dbReference type="Proteomes" id="UP000199440"/>
    </source>
</evidence>
<proteinExistence type="predicted"/>
<sequence length="391" mass="43006">MITFQKNNIGPTMTKSTPLIVLLIISFLGFSYTSMAQGVNSDHTHHSHEHAGTAHSHEHGPMASDQNTGLAKLVTGQGEFIFSFDQELTSAFPENAHEFEPKMHGGFNEDPETGIVYTGIPGYGLCSISPDLKNWNIIGTDERLKDNIHGIVFFIHKGVKHLAVAQEGKRVLVLTLDGTIVSEILKPTGNEFKFAPANEFFSSKDSNFGVTDVTYLKGTIYVAHGYSAGDFVMTIKEKKGVWSWGKLAWGGKGDNPGQFQTAHGVYAHDNHVLVANRAAGQVVKFTKKGKFVETFKDIPEGSLVCNVSYKTEHFFLNALSAIGEQKSAPIYVHTGEKLVSTIVPGDLEIPVLTNIHQVWPHFVEDNNGSKQLYLLVHGWNKGKFAVLKLEE</sequence>
<evidence type="ECO:0000313" key="2">
    <source>
        <dbReference type="EMBL" id="SDM88686.1"/>
    </source>
</evidence>
<dbReference type="EMBL" id="FNGV01000016">
    <property type="protein sequence ID" value="SDM88686.1"/>
    <property type="molecule type" value="Genomic_DNA"/>
</dbReference>
<organism evidence="2 3">
    <name type="scientific">Kriegella aquimaris</name>
    <dbReference type="NCBI Taxonomy" id="192904"/>
    <lineage>
        <taxon>Bacteria</taxon>
        <taxon>Pseudomonadati</taxon>
        <taxon>Bacteroidota</taxon>
        <taxon>Flavobacteriia</taxon>
        <taxon>Flavobacteriales</taxon>
        <taxon>Flavobacteriaceae</taxon>
        <taxon>Kriegella</taxon>
    </lineage>
</organism>
<accession>A0A1G9WWX5</accession>
<reference evidence="2 3" key="1">
    <citation type="submission" date="2016-10" db="EMBL/GenBank/DDBJ databases">
        <authorList>
            <person name="de Groot N.N."/>
        </authorList>
    </citation>
    <scope>NUCLEOTIDE SEQUENCE [LARGE SCALE GENOMIC DNA]</scope>
    <source>
        <strain evidence="2 3">DSM 19886</strain>
    </source>
</reference>
<dbReference type="Gene3D" id="2.120.10.30">
    <property type="entry name" value="TolB, C-terminal domain"/>
    <property type="match status" value="1"/>
</dbReference>
<name>A0A1G9WWX5_9FLAO</name>